<organism evidence="1 2">
    <name type="scientific">Sphingomonas alpina</name>
    <dbReference type="NCBI Taxonomy" id="653931"/>
    <lineage>
        <taxon>Bacteria</taxon>
        <taxon>Pseudomonadati</taxon>
        <taxon>Pseudomonadota</taxon>
        <taxon>Alphaproteobacteria</taxon>
        <taxon>Sphingomonadales</taxon>
        <taxon>Sphingomonadaceae</taxon>
        <taxon>Sphingomonas</taxon>
    </lineage>
</organism>
<dbReference type="KEGG" id="spap:H3Z74_03645"/>
<sequence length="91" mass="10151">MSDVRVRRAPDLITAPLDDGAMIMDIAGGNFLELNRTAARIWDLLDTPNTVSGLCALMLDRYDVTPELCAAQIEAWMADMREQKLIVVEQD</sequence>
<evidence type="ECO:0000313" key="1">
    <source>
        <dbReference type="EMBL" id="QNQ10343.1"/>
    </source>
</evidence>
<accession>A0A7H0LKZ0</accession>
<dbReference type="EMBL" id="CP061038">
    <property type="protein sequence ID" value="QNQ10343.1"/>
    <property type="molecule type" value="Genomic_DNA"/>
</dbReference>
<evidence type="ECO:0000313" key="2">
    <source>
        <dbReference type="Proteomes" id="UP000516148"/>
    </source>
</evidence>
<keyword evidence="2" id="KW-1185">Reference proteome</keyword>
<gene>
    <name evidence="1" type="ORF">H3Z74_03645</name>
</gene>
<dbReference type="AlphaFoldDB" id="A0A7H0LKZ0"/>
<protein>
    <submittedName>
        <fullName evidence="1">PqqD family protein</fullName>
    </submittedName>
</protein>
<proteinExistence type="predicted"/>
<dbReference type="InterPro" id="IPR041881">
    <property type="entry name" value="PqqD_sf"/>
</dbReference>
<dbReference type="Gene3D" id="1.10.10.1150">
    <property type="entry name" value="Coenzyme PQQ synthesis protein D (PqqD)"/>
    <property type="match status" value="1"/>
</dbReference>
<dbReference type="RefSeq" id="WP_187762643.1">
    <property type="nucleotide sequence ID" value="NZ_CP061038.1"/>
</dbReference>
<dbReference type="Proteomes" id="UP000516148">
    <property type="component" value="Chromosome"/>
</dbReference>
<dbReference type="Pfam" id="PF05402">
    <property type="entry name" value="PqqD"/>
    <property type="match status" value="1"/>
</dbReference>
<dbReference type="InterPro" id="IPR008792">
    <property type="entry name" value="PQQD"/>
</dbReference>
<reference evidence="1 2" key="1">
    <citation type="submission" date="2020-09" db="EMBL/GenBank/DDBJ databases">
        <title>Sphingomonas sp., a new species isolated from pork steak.</title>
        <authorList>
            <person name="Heidler von Heilborn D."/>
        </authorList>
    </citation>
    <scope>NUCLEOTIDE SEQUENCE [LARGE SCALE GENOMIC DNA]</scope>
    <source>
        <strain evidence="2">S8-3T</strain>
    </source>
</reference>
<name>A0A7H0LKZ0_9SPHN</name>